<evidence type="ECO:0000313" key="1">
    <source>
        <dbReference type="EMBL" id="RCI65054.1"/>
    </source>
</evidence>
<dbReference type="AlphaFoldDB" id="A0A367LU99"/>
<dbReference type="EMBL" id="QORE01003982">
    <property type="protein sequence ID" value="RCI65054.1"/>
    <property type="molecule type" value="Genomic_DNA"/>
</dbReference>
<dbReference type="GO" id="GO:0006310">
    <property type="term" value="P:DNA recombination"/>
    <property type="evidence" value="ECO:0007669"/>
    <property type="project" value="InterPro"/>
</dbReference>
<evidence type="ECO:0000313" key="2">
    <source>
        <dbReference type="Proteomes" id="UP000253594"/>
    </source>
</evidence>
<accession>A0A367LU99</accession>
<dbReference type="Proteomes" id="UP000253594">
    <property type="component" value="Unassembled WGS sequence"/>
</dbReference>
<protein>
    <submittedName>
        <fullName evidence="1">DNA repair protein RecO</fullName>
    </submittedName>
</protein>
<comment type="caution">
    <text evidence="1">The sequence shown here is derived from an EMBL/GenBank/DDBJ whole genome shotgun (WGS) entry which is preliminary data.</text>
</comment>
<dbReference type="PANTHER" id="PTHR33991:SF1">
    <property type="entry name" value="DNA REPAIR PROTEIN RECO"/>
    <property type="match status" value="1"/>
</dbReference>
<name>A0A367LU99_PSEAI</name>
<dbReference type="PANTHER" id="PTHR33991">
    <property type="entry name" value="DNA REPAIR PROTEIN RECO"/>
    <property type="match status" value="1"/>
</dbReference>
<organism evidence="1 2">
    <name type="scientific">Pseudomonas aeruginosa</name>
    <dbReference type="NCBI Taxonomy" id="287"/>
    <lineage>
        <taxon>Bacteria</taxon>
        <taxon>Pseudomonadati</taxon>
        <taxon>Pseudomonadota</taxon>
        <taxon>Gammaproteobacteria</taxon>
        <taxon>Pseudomonadales</taxon>
        <taxon>Pseudomonadaceae</taxon>
        <taxon>Pseudomonas</taxon>
    </lineage>
</organism>
<sequence length="87" mass="9372">RAVLRGARGKAGALARPFVPLEAEWRGRGELKTVARLESAGIPNLLNGQALFSGLYLNELLIRLLPAEDPQPEIFAHYAATLPLLAA</sequence>
<reference evidence="1 2" key="1">
    <citation type="submission" date="2018-07" db="EMBL/GenBank/DDBJ databases">
        <title>Mechanisms of high-level aminoglycoside resistance among Gram-negative pathogens in Brazil.</title>
        <authorList>
            <person name="Ballaben A.S."/>
            <person name="Darini A.L.C."/>
            <person name="Doi Y."/>
        </authorList>
    </citation>
    <scope>NUCLEOTIDE SEQUENCE [LARGE SCALE GENOMIC DNA]</scope>
    <source>
        <strain evidence="1 2">B2-305</strain>
    </source>
</reference>
<dbReference type="Pfam" id="PF02565">
    <property type="entry name" value="RecO_C"/>
    <property type="match status" value="1"/>
</dbReference>
<gene>
    <name evidence="1" type="ORF">DT376_44430</name>
</gene>
<dbReference type="InterPro" id="IPR042242">
    <property type="entry name" value="RecO_C"/>
</dbReference>
<dbReference type="GO" id="GO:0006302">
    <property type="term" value="P:double-strand break repair"/>
    <property type="evidence" value="ECO:0007669"/>
    <property type="project" value="TreeGrafter"/>
</dbReference>
<dbReference type="Gene3D" id="1.20.1440.120">
    <property type="entry name" value="Recombination protein O, C-terminal domain"/>
    <property type="match status" value="1"/>
</dbReference>
<feature type="non-terminal residue" evidence="1">
    <location>
        <position position="87"/>
    </location>
</feature>
<dbReference type="GO" id="GO:0043590">
    <property type="term" value="C:bacterial nucleoid"/>
    <property type="evidence" value="ECO:0007669"/>
    <property type="project" value="TreeGrafter"/>
</dbReference>
<proteinExistence type="predicted"/>
<dbReference type="InterPro" id="IPR003717">
    <property type="entry name" value="RecO"/>
</dbReference>
<feature type="non-terminal residue" evidence="1">
    <location>
        <position position="1"/>
    </location>
</feature>